<evidence type="ECO:0000256" key="2">
    <source>
        <dbReference type="ARBA" id="ARBA00010617"/>
    </source>
</evidence>
<dbReference type="GO" id="GO:0016705">
    <property type="term" value="F:oxidoreductase activity, acting on paired donors, with incorporation or reduction of molecular oxygen"/>
    <property type="evidence" value="ECO:0007669"/>
    <property type="project" value="InterPro"/>
</dbReference>
<keyword evidence="3" id="KW-0349">Heme</keyword>
<dbReference type="InterPro" id="IPR001128">
    <property type="entry name" value="Cyt_P450"/>
</dbReference>
<evidence type="ECO:0000256" key="10">
    <source>
        <dbReference type="ARBA" id="ARBA00023136"/>
    </source>
</evidence>
<evidence type="ECO:0000256" key="11">
    <source>
        <dbReference type="SAM" id="Phobius"/>
    </source>
</evidence>
<dbReference type="Proteomes" id="UP000541444">
    <property type="component" value="Unassembled WGS sequence"/>
</dbReference>
<evidence type="ECO:0000313" key="13">
    <source>
        <dbReference type="Proteomes" id="UP000541444"/>
    </source>
</evidence>
<dbReference type="Pfam" id="PF00067">
    <property type="entry name" value="p450"/>
    <property type="match status" value="1"/>
</dbReference>
<evidence type="ECO:0000256" key="3">
    <source>
        <dbReference type="ARBA" id="ARBA00022617"/>
    </source>
</evidence>
<dbReference type="GO" id="GO:0044550">
    <property type="term" value="P:secondary metabolite biosynthetic process"/>
    <property type="evidence" value="ECO:0007669"/>
    <property type="project" value="UniProtKB-ARBA"/>
</dbReference>
<dbReference type="SUPFAM" id="SSF48264">
    <property type="entry name" value="Cytochrome P450"/>
    <property type="match status" value="1"/>
</dbReference>
<comment type="caution">
    <text evidence="12">The sequence shown here is derived from an EMBL/GenBank/DDBJ whole genome shotgun (WGS) entry which is preliminary data.</text>
</comment>
<evidence type="ECO:0000256" key="7">
    <source>
        <dbReference type="ARBA" id="ARBA00023002"/>
    </source>
</evidence>
<evidence type="ECO:0000256" key="1">
    <source>
        <dbReference type="ARBA" id="ARBA00004370"/>
    </source>
</evidence>
<protein>
    <recommendedName>
        <fullName evidence="14">Cytochrome P450</fullName>
    </recommendedName>
</protein>
<feature type="transmembrane region" description="Helical" evidence="11">
    <location>
        <begin position="73"/>
        <end position="98"/>
    </location>
</feature>
<dbReference type="InterPro" id="IPR036396">
    <property type="entry name" value="Cyt_P450_sf"/>
</dbReference>
<dbReference type="GO" id="GO:0004497">
    <property type="term" value="F:monooxygenase activity"/>
    <property type="evidence" value="ECO:0007669"/>
    <property type="project" value="UniProtKB-KW"/>
</dbReference>
<sequence>MTHKFGLKGPWHHQDLAHITKTNIKNFYESHQAIYSPFPTLVSSTSFFVVLSETCSETPGYTSSNKIGLGETLVVSLIICTLYVILWAVKVLYIIWWTPKKLEKALRKQGIEGPAYKLFFGNTKENFGMVQEARSKPMNLSHNIALRILPFPLQAVKKYGMEAYYYSLSEIYCLSKGFYRLMISITELLHNNTAKEGSRELDVWPELQNLTGDVISRSAFGSSFEEGRRIFQLQTEQAELAIQAIQSVYIPGYRFLPTKRNTRMKEIDKELQNLLTNIIYKREQAIKAGEASNGDLVGLMMESNFKEIKKKNGSKKLGMSLHEIIEECKLFYFAGQETTTLLVFYDLIMRCNSDNLYIFPTKIDYISFMFHITTILI</sequence>
<keyword evidence="10 11" id="KW-0472">Membrane</keyword>
<dbReference type="PANTHER" id="PTHR24282">
    <property type="entry name" value="CYTOCHROME P450 FAMILY MEMBER"/>
    <property type="match status" value="1"/>
</dbReference>
<evidence type="ECO:0000256" key="9">
    <source>
        <dbReference type="ARBA" id="ARBA00023033"/>
    </source>
</evidence>
<organism evidence="12 13">
    <name type="scientific">Kingdonia uniflora</name>
    <dbReference type="NCBI Taxonomy" id="39325"/>
    <lineage>
        <taxon>Eukaryota</taxon>
        <taxon>Viridiplantae</taxon>
        <taxon>Streptophyta</taxon>
        <taxon>Embryophyta</taxon>
        <taxon>Tracheophyta</taxon>
        <taxon>Spermatophyta</taxon>
        <taxon>Magnoliopsida</taxon>
        <taxon>Ranunculales</taxon>
        <taxon>Circaeasteraceae</taxon>
        <taxon>Kingdonia</taxon>
    </lineage>
</organism>
<dbReference type="GO" id="GO:0016020">
    <property type="term" value="C:membrane"/>
    <property type="evidence" value="ECO:0007669"/>
    <property type="project" value="UniProtKB-SubCell"/>
</dbReference>
<evidence type="ECO:0000256" key="6">
    <source>
        <dbReference type="ARBA" id="ARBA00022989"/>
    </source>
</evidence>
<dbReference type="GO" id="GO:0005506">
    <property type="term" value="F:iron ion binding"/>
    <property type="evidence" value="ECO:0007669"/>
    <property type="project" value="InterPro"/>
</dbReference>
<dbReference type="EMBL" id="JACGCM010000628">
    <property type="protein sequence ID" value="KAF6169667.1"/>
    <property type="molecule type" value="Genomic_DNA"/>
</dbReference>
<dbReference type="Gene3D" id="1.20.120.990">
    <property type="entry name" value="Glycosyltransferase family 88, C-terminal domain"/>
    <property type="match status" value="1"/>
</dbReference>
<keyword evidence="9" id="KW-0503">Monooxygenase</keyword>
<dbReference type="InterPro" id="IPR050665">
    <property type="entry name" value="Cytochrome_P450_Monooxygen"/>
</dbReference>
<dbReference type="PANTHER" id="PTHR24282:SF255">
    <property type="entry name" value="CYTOCHROME P450 72A11-RELATED"/>
    <property type="match status" value="1"/>
</dbReference>
<evidence type="ECO:0000256" key="8">
    <source>
        <dbReference type="ARBA" id="ARBA00023004"/>
    </source>
</evidence>
<keyword evidence="4 11" id="KW-0812">Transmembrane</keyword>
<dbReference type="AlphaFoldDB" id="A0A7J7NR18"/>
<keyword evidence="13" id="KW-1185">Reference proteome</keyword>
<accession>A0A7J7NR18</accession>
<gene>
    <name evidence="12" type="ORF">GIB67_004059</name>
</gene>
<evidence type="ECO:0008006" key="14">
    <source>
        <dbReference type="Google" id="ProtNLM"/>
    </source>
</evidence>
<evidence type="ECO:0000256" key="5">
    <source>
        <dbReference type="ARBA" id="ARBA00022723"/>
    </source>
</evidence>
<dbReference type="GO" id="GO:0020037">
    <property type="term" value="F:heme binding"/>
    <property type="evidence" value="ECO:0007669"/>
    <property type="project" value="InterPro"/>
</dbReference>
<dbReference type="OrthoDB" id="1470350at2759"/>
<proteinExistence type="inferred from homology"/>
<evidence type="ECO:0000313" key="12">
    <source>
        <dbReference type="EMBL" id="KAF6169667.1"/>
    </source>
</evidence>
<evidence type="ECO:0000256" key="4">
    <source>
        <dbReference type="ARBA" id="ARBA00022692"/>
    </source>
</evidence>
<comment type="subcellular location">
    <subcellularLocation>
        <location evidence="1">Membrane</location>
    </subcellularLocation>
</comment>
<keyword evidence="8" id="KW-0408">Iron</keyword>
<reference evidence="12 13" key="1">
    <citation type="journal article" date="2020" name="IScience">
        <title>Genome Sequencing of the Endangered Kingdonia uniflora (Circaeasteraceae, Ranunculales) Reveals Potential Mechanisms of Evolutionary Specialization.</title>
        <authorList>
            <person name="Sun Y."/>
            <person name="Deng T."/>
            <person name="Zhang A."/>
            <person name="Moore M.J."/>
            <person name="Landis J.B."/>
            <person name="Lin N."/>
            <person name="Zhang H."/>
            <person name="Zhang X."/>
            <person name="Huang J."/>
            <person name="Zhang X."/>
            <person name="Sun H."/>
            <person name="Wang H."/>
        </authorList>
    </citation>
    <scope>NUCLEOTIDE SEQUENCE [LARGE SCALE GENOMIC DNA]</scope>
    <source>
        <strain evidence="12">TB1705</strain>
        <tissue evidence="12">Leaf</tissue>
    </source>
</reference>
<keyword evidence="6 11" id="KW-1133">Transmembrane helix</keyword>
<keyword evidence="7" id="KW-0560">Oxidoreductase</keyword>
<comment type="similarity">
    <text evidence="2">Belongs to the cytochrome P450 family.</text>
</comment>
<name>A0A7J7NR18_9MAGN</name>
<keyword evidence="5" id="KW-0479">Metal-binding</keyword>